<reference evidence="2 3" key="1">
    <citation type="submission" date="2020-07" db="EMBL/GenBank/DDBJ databases">
        <title>Sequencing the genomes of 1000 actinobacteria strains.</title>
        <authorList>
            <person name="Klenk H.-P."/>
        </authorList>
    </citation>
    <scope>NUCLEOTIDE SEQUENCE [LARGE SCALE GENOMIC DNA]</scope>
    <source>
        <strain evidence="2 3">DSM 104006</strain>
    </source>
</reference>
<sequence>MTPLYTLAMDQRLWLKKAVFGTLDLDTAQTAELTGLKQVIADGAIEAVRRGGVAAESAAVLIDEELGGEAPARIKQAGLTLSMALEKSQDCVYEEEPRSASGELLAQHRPDLPKVLVRYNPETADATAREQLVALASTADRVRAAGLPFLVELLVVPTEEQVRRAGSPERFETEALPGLTLSAIDDIKAAGVHAQWWKVEGMPDADRFAQVLDRCRTGADHRVEAVVLGKAAPQERVERWLSDAAAAGFAGFAIGRSIWWEAVRQLRAGTLDRAAAVDRIATLYLRNCAVMSAALGEHAGV</sequence>
<evidence type="ECO:0000313" key="2">
    <source>
        <dbReference type="EMBL" id="NYI93253.1"/>
    </source>
</evidence>
<dbReference type="Pfam" id="PF09863">
    <property type="entry name" value="DUF2090"/>
    <property type="match status" value="1"/>
</dbReference>
<gene>
    <name evidence="2" type="ORF">HNR02_006628</name>
</gene>
<dbReference type="InterPro" id="IPR013785">
    <property type="entry name" value="Aldolase_TIM"/>
</dbReference>
<evidence type="ECO:0000313" key="3">
    <source>
        <dbReference type="Proteomes" id="UP000549616"/>
    </source>
</evidence>
<evidence type="ECO:0000259" key="1">
    <source>
        <dbReference type="Pfam" id="PF09863"/>
    </source>
</evidence>
<comment type="caution">
    <text evidence="2">The sequence shown here is derived from an EMBL/GenBank/DDBJ whole genome shotgun (WGS) entry which is preliminary data.</text>
</comment>
<dbReference type="Gene3D" id="3.20.20.70">
    <property type="entry name" value="Aldolase class I"/>
    <property type="match status" value="1"/>
</dbReference>
<keyword evidence="3" id="KW-1185">Reference proteome</keyword>
<dbReference type="Proteomes" id="UP000549616">
    <property type="component" value="Unassembled WGS sequence"/>
</dbReference>
<dbReference type="InterPro" id="IPR018659">
    <property type="entry name" value="DUF2090"/>
</dbReference>
<dbReference type="AlphaFoldDB" id="A0A853BD09"/>
<dbReference type="SUPFAM" id="SSF51569">
    <property type="entry name" value="Aldolase"/>
    <property type="match status" value="1"/>
</dbReference>
<dbReference type="EMBL" id="JACCFK010000002">
    <property type="protein sequence ID" value="NYI93253.1"/>
    <property type="molecule type" value="Genomic_DNA"/>
</dbReference>
<feature type="domain" description="DUF2090" evidence="1">
    <location>
        <begin position="4"/>
        <end position="290"/>
    </location>
</feature>
<proteinExistence type="predicted"/>
<dbReference type="RefSeq" id="WP_179777451.1">
    <property type="nucleotide sequence ID" value="NZ_JACCFK010000002.1"/>
</dbReference>
<organism evidence="2 3">
    <name type="scientific">Amycolatopsis endophytica</name>
    <dbReference type="NCBI Taxonomy" id="860233"/>
    <lineage>
        <taxon>Bacteria</taxon>
        <taxon>Bacillati</taxon>
        <taxon>Actinomycetota</taxon>
        <taxon>Actinomycetes</taxon>
        <taxon>Pseudonocardiales</taxon>
        <taxon>Pseudonocardiaceae</taxon>
        <taxon>Amycolatopsis</taxon>
    </lineage>
</organism>
<accession>A0A853BD09</accession>
<name>A0A853BD09_9PSEU</name>
<protein>
    <submittedName>
        <fullName evidence="2">Myo-inositol catabolism protein IolC</fullName>
    </submittedName>
</protein>